<accession>A0A437PRZ9</accession>
<organism evidence="2 3">
    <name type="scientific">Sandaracinomonas limnophila</name>
    <dbReference type="NCBI Taxonomy" id="1862386"/>
    <lineage>
        <taxon>Bacteria</taxon>
        <taxon>Pseudomonadati</taxon>
        <taxon>Bacteroidota</taxon>
        <taxon>Cytophagia</taxon>
        <taxon>Cytophagales</taxon>
        <taxon>Flectobacillaceae</taxon>
        <taxon>Sandaracinomonas</taxon>
    </lineage>
</organism>
<sequence length="127" mass="14226">MAKNLNNSTGAKGNSRPSSGDIWDLMFNIDHLTNGQLPKRLLAKLAFLTGLITIYIYYSTLADGNIHQIAKVTAEVEEVRADYTTQKAEYMKSSKQSFLAEEVKKYGMNTSLIPPTKLVINKEIKEQ</sequence>
<feature type="transmembrane region" description="Helical" evidence="1">
    <location>
        <begin position="41"/>
        <end position="58"/>
    </location>
</feature>
<evidence type="ECO:0008006" key="4">
    <source>
        <dbReference type="Google" id="ProtNLM"/>
    </source>
</evidence>
<dbReference type="EMBL" id="SACY01000003">
    <property type="protein sequence ID" value="RVU25034.1"/>
    <property type="molecule type" value="Genomic_DNA"/>
</dbReference>
<dbReference type="RefSeq" id="WP_127804317.1">
    <property type="nucleotide sequence ID" value="NZ_SACY01000003.1"/>
</dbReference>
<comment type="caution">
    <text evidence="2">The sequence shown here is derived from an EMBL/GenBank/DDBJ whole genome shotgun (WGS) entry which is preliminary data.</text>
</comment>
<keyword evidence="3" id="KW-1185">Reference proteome</keyword>
<name>A0A437PRZ9_9BACT</name>
<evidence type="ECO:0000313" key="2">
    <source>
        <dbReference type="EMBL" id="RVU25034.1"/>
    </source>
</evidence>
<keyword evidence="1" id="KW-0812">Transmembrane</keyword>
<dbReference type="Pfam" id="PF19579">
    <property type="entry name" value="FtsL_2"/>
    <property type="match status" value="1"/>
</dbReference>
<dbReference type="OrthoDB" id="981249at2"/>
<proteinExistence type="predicted"/>
<gene>
    <name evidence="2" type="ORF">EOJ36_08495</name>
</gene>
<keyword evidence="1" id="KW-0472">Membrane</keyword>
<dbReference type="InterPro" id="IPR045755">
    <property type="entry name" value="FtsL-like"/>
</dbReference>
<evidence type="ECO:0000313" key="3">
    <source>
        <dbReference type="Proteomes" id="UP000282832"/>
    </source>
</evidence>
<evidence type="ECO:0000256" key="1">
    <source>
        <dbReference type="SAM" id="Phobius"/>
    </source>
</evidence>
<dbReference type="AlphaFoldDB" id="A0A437PRZ9"/>
<keyword evidence="1" id="KW-1133">Transmembrane helix</keyword>
<protein>
    <recommendedName>
        <fullName evidence="4">Cell division protein FtsL</fullName>
    </recommendedName>
</protein>
<reference evidence="2 3" key="1">
    <citation type="submission" date="2019-01" db="EMBL/GenBank/DDBJ databases">
        <authorList>
            <person name="Chen W.-M."/>
        </authorList>
    </citation>
    <scope>NUCLEOTIDE SEQUENCE [LARGE SCALE GENOMIC DNA]</scope>
    <source>
        <strain evidence="2 3">FSY-15</strain>
    </source>
</reference>
<dbReference type="Proteomes" id="UP000282832">
    <property type="component" value="Unassembled WGS sequence"/>
</dbReference>